<evidence type="ECO:0000256" key="2">
    <source>
        <dbReference type="ARBA" id="ARBA00022512"/>
    </source>
</evidence>
<dbReference type="GO" id="GO:0031505">
    <property type="term" value="P:fungal-type cell wall organization"/>
    <property type="evidence" value="ECO:0007669"/>
    <property type="project" value="TreeGrafter"/>
</dbReference>
<evidence type="ECO:0000313" key="9">
    <source>
        <dbReference type="EMBL" id="SGZ55404.1"/>
    </source>
</evidence>
<evidence type="ECO:0000256" key="6">
    <source>
        <dbReference type="SAM" id="MobiDB-lite"/>
    </source>
</evidence>
<name>A0A1L0DFU5_9ASCO</name>
<reference evidence="9 10" key="1">
    <citation type="submission" date="2016-10" db="EMBL/GenBank/DDBJ databases">
        <authorList>
            <person name="de Groot N.N."/>
        </authorList>
    </citation>
    <scope>NUCLEOTIDE SEQUENCE [LARGE SCALE GENOMIC DNA]</scope>
    <source>
        <strain evidence="9 10">PYCC 4715</strain>
    </source>
</reference>
<dbReference type="InterPro" id="IPR051153">
    <property type="entry name" value="Yeast_CWMannoprotein_PIR"/>
</dbReference>
<comment type="subcellular location">
    <subcellularLocation>
        <location evidence="1">Secreted</location>
        <location evidence="1">Cell wall</location>
    </subcellularLocation>
</comment>
<feature type="compositionally biased region" description="Acidic residues" evidence="6">
    <location>
        <begin position="113"/>
        <end position="128"/>
    </location>
</feature>
<feature type="region of interest" description="Disordered" evidence="6">
    <location>
        <begin position="107"/>
        <end position="150"/>
    </location>
</feature>
<keyword evidence="4 7" id="KW-0732">Signal</keyword>
<dbReference type="GO" id="GO:0005199">
    <property type="term" value="F:structural constituent of cell wall"/>
    <property type="evidence" value="ECO:0007669"/>
    <property type="project" value="TreeGrafter"/>
</dbReference>
<evidence type="ECO:0000256" key="5">
    <source>
        <dbReference type="ARBA" id="ARBA00038219"/>
    </source>
</evidence>
<keyword evidence="3" id="KW-0964">Secreted</keyword>
<dbReference type="EMBL" id="LT635767">
    <property type="protein sequence ID" value="SGZ55404.1"/>
    <property type="molecule type" value="Genomic_DNA"/>
</dbReference>
<organism evidence="9 10">
    <name type="scientific">Sungouiella intermedia</name>
    <dbReference type="NCBI Taxonomy" id="45354"/>
    <lineage>
        <taxon>Eukaryota</taxon>
        <taxon>Fungi</taxon>
        <taxon>Dikarya</taxon>
        <taxon>Ascomycota</taxon>
        <taxon>Saccharomycotina</taxon>
        <taxon>Pichiomycetes</taxon>
        <taxon>Metschnikowiaceae</taxon>
        <taxon>Sungouiella</taxon>
    </lineage>
</organism>
<feature type="compositionally biased region" description="Acidic residues" evidence="6">
    <location>
        <begin position="141"/>
        <end position="150"/>
    </location>
</feature>
<feature type="signal peptide" evidence="7">
    <location>
        <begin position="1"/>
        <end position="19"/>
    </location>
</feature>
<sequence>MLVTTIVLFLFTPGFLVHAFYNPASGDDWARYKPKAPSLKGSFDSLPFNFGIVINPFELDDSGSYNTPELEPIVPKTTTVVKTQTVVTVALPTKTADVYQIQDGQVQRIPESKDDEDDEDDEDDDCLEDQSFARRDVNSGSDDDADFEDDCGSDEELIHAVSCVGSTTLLMTLENGVLKDLQDRIGSIVGSRQFQFDGPVPQYGTIYAAGWLVTRRGQLSLGNSTLFYQCSSGDFYNLYDSPIGPQCSPVSLTVVKLIKC</sequence>
<evidence type="ECO:0000256" key="3">
    <source>
        <dbReference type="ARBA" id="ARBA00022525"/>
    </source>
</evidence>
<dbReference type="GO" id="GO:0009277">
    <property type="term" value="C:fungal-type cell wall"/>
    <property type="evidence" value="ECO:0007669"/>
    <property type="project" value="TreeGrafter"/>
</dbReference>
<dbReference type="PANTHER" id="PTHR47254:SF1">
    <property type="entry name" value="CELL WALL MANNOPROTEIN CIS3-RELATED"/>
    <property type="match status" value="1"/>
</dbReference>
<dbReference type="AlphaFoldDB" id="A0A1L0DFU5"/>
<proteinExistence type="inferred from homology"/>
<gene>
    <name evidence="9" type="ORF">SAMEA4029009_CIC11G00000005223</name>
</gene>
<feature type="chain" id="PRO_5012950384" evidence="7">
    <location>
        <begin position="20"/>
        <end position="260"/>
    </location>
</feature>
<dbReference type="Pfam" id="PF22799">
    <property type="entry name" value="PIR1-like_C"/>
    <property type="match status" value="1"/>
</dbReference>
<dbReference type="PANTHER" id="PTHR47254">
    <property type="entry name" value="CELL WALL MANNOPROTEIN CIS3-RELATED"/>
    <property type="match status" value="1"/>
</dbReference>
<evidence type="ECO:0000256" key="7">
    <source>
        <dbReference type="SAM" id="SignalP"/>
    </source>
</evidence>
<accession>A0A1L0DFU5</accession>
<comment type="similarity">
    <text evidence="5">Belongs to the PIR protein family.</text>
</comment>
<keyword evidence="2" id="KW-0134">Cell wall</keyword>
<dbReference type="Proteomes" id="UP000182259">
    <property type="component" value="Chromosome IV"/>
</dbReference>
<evidence type="ECO:0000259" key="8">
    <source>
        <dbReference type="Pfam" id="PF22799"/>
    </source>
</evidence>
<protein>
    <submittedName>
        <fullName evidence="9">CIC11C00000005223</fullName>
    </submittedName>
</protein>
<dbReference type="InterPro" id="IPR054508">
    <property type="entry name" value="PIR1-like_C"/>
</dbReference>
<evidence type="ECO:0000313" key="10">
    <source>
        <dbReference type="Proteomes" id="UP000182259"/>
    </source>
</evidence>
<evidence type="ECO:0000256" key="1">
    <source>
        <dbReference type="ARBA" id="ARBA00004191"/>
    </source>
</evidence>
<feature type="domain" description="Cell wall mannoprotein PIR1-like C-terminal" evidence="8">
    <location>
        <begin position="176"/>
        <end position="250"/>
    </location>
</feature>
<evidence type="ECO:0000256" key="4">
    <source>
        <dbReference type="ARBA" id="ARBA00022729"/>
    </source>
</evidence>